<protein>
    <recommendedName>
        <fullName evidence="2">Transposase DDE domain-containing protein</fullName>
    </recommendedName>
</protein>
<feature type="domain" description="Transposase DDE" evidence="2">
    <location>
        <begin position="110"/>
        <end position="222"/>
    </location>
</feature>
<keyword evidence="4" id="KW-1185">Reference proteome</keyword>
<dbReference type="Proteomes" id="UP000193566">
    <property type="component" value="Unassembled WGS sequence"/>
</dbReference>
<feature type="region of interest" description="Disordered" evidence="1">
    <location>
        <begin position="316"/>
        <end position="421"/>
    </location>
</feature>
<comment type="caution">
    <text evidence="3">The sequence shown here is derived from an EMBL/GenBank/DDBJ whole genome shotgun (WGS) entry which is preliminary data.</text>
</comment>
<dbReference type="Pfam" id="PF13701">
    <property type="entry name" value="DDE_Tnp_1_4"/>
    <property type="match status" value="2"/>
</dbReference>
<dbReference type="InterPro" id="IPR025668">
    <property type="entry name" value="Tnp_DDE_dom"/>
</dbReference>
<reference evidence="3 4" key="1">
    <citation type="submission" date="2017-04" db="EMBL/GenBank/DDBJ databases">
        <authorList>
            <person name="Varghese N."/>
            <person name="Submissions S."/>
        </authorList>
    </citation>
    <scope>NUCLEOTIDE SEQUENCE [LARGE SCALE GENOMIC DNA]</scope>
    <source>
        <strain evidence="3 4">J3</strain>
    </source>
</reference>
<gene>
    <name evidence="3" type="ORF">SAMN02745947_02443</name>
</gene>
<accession>A0ABY1MAM6</accession>
<evidence type="ECO:0000259" key="2">
    <source>
        <dbReference type="Pfam" id="PF13701"/>
    </source>
</evidence>
<proteinExistence type="predicted"/>
<evidence type="ECO:0000313" key="3">
    <source>
        <dbReference type="EMBL" id="SMG36218.1"/>
    </source>
</evidence>
<evidence type="ECO:0000256" key="1">
    <source>
        <dbReference type="SAM" id="MobiDB-lite"/>
    </source>
</evidence>
<feature type="domain" description="Transposase DDE" evidence="2">
    <location>
        <begin position="9"/>
        <end position="107"/>
    </location>
</feature>
<feature type="compositionally biased region" description="Basic and acidic residues" evidence="1">
    <location>
        <begin position="376"/>
        <end position="392"/>
    </location>
</feature>
<feature type="compositionally biased region" description="Low complexity" evidence="1">
    <location>
        <begin position="341"/>
        <end position="352"/>
    </location>
</feature>
<organism evidence="3 4">
    <name type="scientific">Rhodococcus rhodochrous J3</name>
    <dbReference type="NCBI Taxonomy" id="903528"/>
    <lineage>
        <taxon>Bacteria</taxon>
        <taxon>Bacillati</taxon>
        <taxon>Actinomycetota</taxon>
        <taxon>Actinomycetes</taxon>
        <taxon>Mycobacteriales</taxon>
        <taxon>Nocardiaceae</taxon>
        <taxon>Rhodococcus</taxon>
    </lineage>
</organism>
<evidence type="ECO:0000313" key="4">
    <source>
        <dbReference type="Proteomes" id="UP000193566"/>
    </source>
</evidence>
<feature type="compositionally biased region" description="Polar residues" evidence="1">
    <location>
        <begin position="358"/>
        <end position="373"/>
    </location>
</feature>
<dbReference type="EMBL" id="FXAV01000005">
    <property type="protein sequence ID" value="SMG36218.1"/>
    <property type="molecule type" value="Genomic_DNA"/>
</dbReference>
<sequence length="499" mass="56178">MNRRDRDSAATYKRRFGFHPLVAFVDNGRDGTGEPVAALLCPGNAGSNTASDHIEITGKTLAQLLFATGYRPGTRLLIRTDGAGASRESLNYLHTQRVSYSIGFGLTDTDGLRLTAFVTNSIRGQVQDLELRHRRRARCEDRIRVAQDTGLSNLPLHGFDQNRIWLAIVQLAIDLAAWMQMLGSTDHDARRWEPKRLRLRVFAIVGRTATHARQTCLRLPREAGVVVIRTRHGYPEPTSGARRNRACRSWSSVHLIGFRRRDPCCRTHAILREEPHPCLRLITHSGYRVVGQVNLSPDRAVVSTVPGRPDLQRCARRRLSSEVSDCPRRSSRASPRRDRAAGSTASTSSTSAVIPVNARTTIARSRAVTSSADEPTDLRRVERTMTPPDRKPIRAQNQQPHTDRTHRPHAPTQADAVTRHHRSAPEHFLYCRSISRIPSDYGAGDPPSVRRPDESGWIMGKLEVRELSRKHSRVCTWGTIRAPFVLTYVIRRRCGLRFR</sequence>
<name>A0ABY1MAM6_RHORH</name>